<dbReference type="NCBIfam" id="TIGR00368">
    <property type="entry name" value="YifB family Mg chelatase-like AAA ATPase"/>
    <property type="match status" value="1"/>
</dbReference>
<dbReference type="InterPro" id="IPR027417">
    <property type="entry name" value="P-loop_NTPase"/>
</dbReference>
<dbReference type="PANTHER" id="PTHR32039">
    <property type="entry name" value="MAGNESIUM-CHELATASE SUBUNIT CHLI"/>
    <property type="match status" value="1"/>
</dbReference>
<dbReference type="Pfam" id="PF13541">
    <property type="entry name" value="ChlI"/>
    <property type="match status" value="1"/>
</dbReference>
<dbReference type="InterPro" id="IPR003593">
    <property type="entry name" value="AAA+_ATPase"/>
</dbReference>
<organism evidence="5 6">
    <name type="scientific">Candidatus Sungbacteria bacterium RIFCSPLOWO2_01_FULL_59_16</name>
    <dbReference type="NCBI Taxonomy" id="1802280"/>
    <lineage>
        <taxon>Bacteria</taxon>
        <taxon>Candidatus Sungiibacteriota</taxon>
    </lineage>
</organism>
<dbReference type="AlphaFoldDB" id="A0A1G2LEE2"/>
<accession>A0A1G2LEE2</accession>
<dbReference type="GO" id="GO:0003677">
    <property type="term" value="F:DNA binding"/>
    <property type="evidence" value="ECO:0007669"/>
    <property type="project" value="InterPro"/>
</dbReference>
<dbReference type="InterPro" id="IPR004482">
    <property type="entry name" value="Mg_chelat-rel"/>
</dbReference>
<evidence type="ECO:0000256" key="3">
    <source>
        <dbReference type="ARBA" id="ARBA00022840"/>
    </source>
</evidence>
<reference evidence="5 6" key="1">
    <citation type="journal article" date="2016" name="Nat. Commun.">
        <title>Thousands of microbial genomes shed light on interconnected biogeochemical processes in an aquifer system.</title>
        <authorList>
            <person name="Anantharaman K."/>
            <person name="Brown C.T."/>
            <person name="Hug L.A."/>
            <person name="Sharon I."/>
            <person name="Castelle C.J."/>
            <person name="Probst A.J."/>
            <person name="Thomas B.C."/>
            <person name="Singh A."/>
            <person name="Wilkins M.J."/>
            <person name="Karaoz U."/>
            <person name="Brodie E.L."/>
            <person name="Williams K.H."/>
            <person name="Hubbard S.S."/>
            <person name="Banfield J.F."/>
        </authorList>
    </citation>
    <scope>NUCLEOTIDE SEQUENCE [LARGE SCALE GENOMIC DNA]</scope>
</reference>
<evidence type="ECO:0000313" key="5">
    <source>
        <dbReference type="EMBL" id="OHA09182.1"/>
    </source>
</evidence>
<dbReference type="SUPFAM" id="SSF54211">
    <property type="entry name" value="Ribosomal protein S5 domain 2-like"/>
    <property type="match status" value="1"/>
</dbReference>
<keyword evidence="3" id="KW-0067">ATP-binding</keyword>
<dbReference type="SUPFAM" id="SSF52540">
    <property type="entry name" value="P-loop containing nucleoside triphosphate hydrolases"/>
    <property type="match status" value="1"/>
</dbReference>
<dbReference type="InterPro" id="IPR001208">
    <property type="entry name" value="MCM_dom"/>
</dbReference>
<dbReference type="Gene3D" id="3.30.230.10">
    <property type="match status" value="1"/>
</dbReference>
<protein>
    <submittedName>
        <fullName evidence="5">Magnesium chelatase</fullName>
    </submittedName>
</protein>
<dbReference type="InterPro" id="IPR045006">
    <property type="entry name" value="CHLI-like"/>
</dbReference>
<dbReference type="Pfam" id="PF01078">
    <property type="entry name" value="Mg_chelatase"/>
    <property type="match status" value="1"/>
</dbReference>
<dbReference type="SMART" id="SM00382">
    <property type="entry name" value="AAA"/>
    <property type="match status" value="1"/>
</dbReference>
<dbReference type="CDD" id="cd00009">
    <property type="entry name" value="AAA"/>
    <property type="match status" value="1"/>
</dbReference>
<dbReference type="InterPro" id="IPR020568">
    <property type="entry name" value="Ribosomal_Su5_D2-typ_SF"/>
</dbReference>
<dbReference type="InterPro" id="IPR000523">
    <property type="entry name" value="Mg_chelatse_chII-like_cat_dom"/>
</dbReference>
<dbReference type="Pfam" id="PF13335">
    <property type="entry name" value="Mg_chelatase_C"/>
    <property type="match status" value="1"/>
</dbReference>
<keyword evidence="2" id="KW-0547">Nucleotide-binding</keyword>
<comment type="similarity">
    <text evidence="1">Belongs to the Mg-chelatase subunits D/I family. ComM subfamily.</text>
</comment>
<dbReference type="Proteomes" id="UP000176705">
    <property type="component" value="Unassembled WGS sequence"/>
</dbReference>
<name>A0A1G2LEE2_9BACT</name>
<evidence type="ECO:0000256" key="2">
    <source>
        <dbReference type="ARBA" id="ARBA00022741"/>
    </source>
</evidence>
<dbReference type="InterPro" id="IPR014721">
    <property type="entry name" value="Ribsml_uS5_D2-typ_fold_subgr"/>
</dbReference>
<dbReference type="InterPro" id="IPR025158">
    <property type="entry name" value="Mg_chelat-rel_C"/>
</dbReference>
<evidence type="ECO:0000259" key="4">
    <source>
        <dbReference type="SMART" id="SM00382"/>
    </source>
</evidence>
<dbReference type="EMBL" id="MHQS01000006">
    <property type="protein sequence ID" value="OHA09182.1"/>
    <property type="molecule type" value="Genomic_DNA"/>
</dbReference>
<evidence type="ECO:0000256" key="1">
    <source>
        <dbReference type="ARBA" id="ARBA00006354"/>
    </source>
</evidence>
<dbReference type="GO" id="GO:0005524">
    <property type="term" value="F:ATP binding"/>
    <property type="evidence" value="ECO:0007669"/>
    <property type="project" value="UniProtKB-KW"/>
</dbReference>
<sequence>MVTLYSAQVVGLDATIISVEADLSPGLHLFSIVGLADKEVQESRERIGVAIRAIGARPPHKRSERLIVNLAPADIRKEGPAFDLPIALAFLLASGQAQFDPRGKLFAGELGLDGSVKPILGALPMAIVARAAGFSAIYLPPGSGAEATLVEGIAIKETPSLTALLDDLEGRRELEAVMPSEPEDAPREAAFDFALIRGQEQAKRALEIAAAGAHNLLMSGPPGTGKTILARAIPAILPAMTPDEIIEVTKIASVAGVLARRGSAVRARPFRTPHHTASAVAITGGGSAIRPGEVTLAHRGVLFLDELPAFPPHVLDALRQPLEDRMITVARASGAITFPADFMLVAAMNPCPCGNLGNPKTECVCAPGAIARYRRRISGPLLDRIDLVIEVGNVDAEKLEGSTVGGESAALRERVERARARQRERFRGDGIAANSAMTLRHLKTHCRLDEPSRETLRQAYERFGMSVRSYYRMIKVSRTIADLAGLEEIKTDHVLEALQYRPKNEV</sequence>
<dbReference type="PANTHER" id="PTHR32039:SF7">
    <property type="entry name" value="COMPETENCE PROTEIN COMM"/>
    <property type="match status" value="1"/>
</dbReference>
<gene>
    <name evidence="5" type="ORF">A3B37_01410</name>
</gene>
<feature type="domain" description="AAA+ ATPase" evidence="4">
    <location>
        <begin position="212"/>
        <end position="395"/>
    </location>
</feature>
<comment type="caution">
    <text evidence="5">The sequence shown here is derived from an EMBL/GenBank/DDBJ whole genome shotgun (WGS) entry which is preliminary data.</text>
</comment>
<proteinExistence type="inferred from homology"/>
<dbReference type="PRINTS" id="PR01657">
    <property type="entry name" value="MCMFAMILY"/>
</dbReference>
<evidence type="ECO:0000313" key="6">
    <source>
        <dbReference type="Proteomes" id="UP000176705"/>
    </source>
</evidence>
<dbReference type="Gene3D" id="3.40.50.300">
    <property type="entry name" value="P-loop containing nucleotide triphosphate hydrolases"/>
    <property type="match status" value="1"/>
</dbReference>
<dbReference type="STRING" id="1802280.A3B37_01410"/>